<dbReference type="InterPro" id="IPR001849">
    <property type="entry name" value="PH_domain"/>
</dbReference>
<evidence type="ECO:0000256" key="8">
    <source>
        <dbReference type="ARBA" id="ARBA00022737"/>
    </source>
</evidence>
<dbReference type="GO" id="GO:0003779">
    <property type="term" value="F:actin binding"/>
    <property type="evidence" value="ECO:0007669"/>
    <property type="project" value="InterPro"/>
</dbReference>
<dbReference type="GO" id="GO:0035556">
    <property type="term" value="P:intracellular signal transduction"/>
    <property type="evidence" value="ECO:0007669"/>
    <property type="project" value="InterPro"/>
</dbReference>
<feature type="compositionally biased region" description="Low complexity" evidence="12">
    <location>
        <begin position="735"/>
        <end position="746"/>
    </location>
</feature>
<dbReference type="PROSITE" id="PS50002">
    <property type="entry name" value="SH3"/>
    <property type="match status" value="1"/>
</dbReference>
<feature type="region of interest" description="Disordered" evidence="12">
    <location>
        <begin position="303"/>
        <end position="412"/>
    </location>
</feature>
<evidence type="ECO:0000256" key="3">
    <source>
        <dbReference type="ARBA" id="ARBA00015110"/>
    </source>
</evidence>
<dbReference type="InterPro" id="IPR011992">
    <property type="entry name" value="EF-hand-dom_pair"/>
</dbReference>
<feature type="compositionally biased region" description="Pro residues" evidence="12">
    <location>
        <begin position="851"/>
        <end position="863"/>
    </location>
</feature>
<dbReference type="InterPro" id="IPR051480">
    <property type="entry name" value="Endocytic_GEF_Adapter"/>
</dbReference>
<feature type="region of interest" description="Disordered" evidence="12">
    <location>
        <begin position="1407"/>
        <end position="1448"/>
    </location>
</feature>
<proteinExistence type="predicted"/>
<keyword evidence="11" id="KW-0175">Coiled coil</keyword>
<feature type="compositionally biased region" description="Basic and acidic residues" evidence="12">
    <location>
        <begin position="461"/>
        <end position="521"/>
    </location>
</feature>
<dbReference type="SMART" id="SM00233">
    <property type="entry name" value="PH"/>
    <property type="match status" value="1"/>
</dbReference>
<dbReference type="Gene3D" id="2.30.29.30">
    <property type="entry name" value="Pleckstrin-homology domain (PH domain)/Phosphotyrosine-binding domain (PTB)"/>
    <property type="match status" value="1"/>
</dbReference>
<dbReference type="Pfam" id="PF00018">
    <property type="entry name" value="SH3_1"/>
    <property type="match status" value="1"/>
</dbReference>
<dbReference type="PROSITE" id="PS50031">
    <property type="entry name" value="EH"/>
    <property type="match status" value="1"/>
</dbReference>
<dbReference type="EMBL" id="PJQD01000074">
    <property type="protein sequence ID" value="POY71701.1"/>
    <property type="molecule type" value="Genomic_DNA"/>
</dbReference>
<dbReference type="InterPro" id="IPR035899">
    <property type="entry name" value="DBL_dom_sf"/>
</dbReference>
<keyword evidence="9" id="KW-0472">Membrane</keyword>
<feature type="compositionally biased region" description="Basic residues" evidence="12">
    <location>
        <begin position="1346"/>
        <end position="1359"/>
    </location>
</feature>
<dbReference type="CDD" id="cd00174">
    <property type="entry name" value="SH3"/>
    <property type="match status" value="1"/>
</dbReference>
<evidence type="ECO:0000256" key="10">
    <source>
        <dbReference type="PROSITE-ProRule" id="PRU00192"/>
    </source>
</evidence>
<feature type="coiled-coil region" evidence="11">
    <location>
        <begin position="1684"/>
        <end position="1711"/>
    </location>
</feature>
<evidence type="ECO:0000256" key="6">
    <source>
        <dbReference type="ARBA" id="ARBA00022490"/>
    </source>
</evidence>
<dbReference type="SMART" id="SM00246">
    <property type="entry name" value="WH2"/>
    <property type="match status" value="1"/>
</dbReference>
<dbReference type="Pfam" id="PF16652">
    <property type="entry name" value="PH_13"/>
    <property type="match status" value="1"/>
</dbReference>
<feature type="region of interest" description="Disordered" evidence="12">
    <location>
        <begin position="1263"/>
        <end position="1394"/>
    </location>
</feature>
<dbReference type="PROSITE" id="PS50222">
    <property type="entry name" value="EF_HAND_2"/>
    <property type="match status" value="1"/>
</dbReference>
<dbReference type="CDD" id="cd00160">
    <property type="entry name" value="RhoGEF"/>
    <property type="match status" value="1"/>
</dbReference>
<dbReference type="InterPro" id="IPR002048">
    <property type="entry name" value="EF_hand_dom"/>
</dbReference>
<organism evidence="19 20">
    <name type="scientific">Rhodotorula taiwanensis</name>
    <dbReference type="NCBI Taxonomy" id="741276"/>
    <lineage>
        <taxon>Eukaryota</taxon>
        <taxon>Fungi</taxon>
        <taxon>Dikarya</taxon>
        <taxon>Basidiomycota</taxon>
        <taxon>Pucciniomycotina</taxon>
        <taxon>Microbotryomycetes</taxon>
        <taxon>Sporidiobolales</taxon>
        <taxon>Sporidiobolaceae</taxon>
        <taxon>Rhodotorula</taxon>
    </lineage>
</organism>
<evidence type="ECO:0000259" key="15">
    <source>
        <dbReference type="PROSITE" id="PS50010"/>
    </source>
</evidence>
<feature type="compositionally biased region" description="Polar residues" evidence="12">
    <location>
        <begin position="1273"/>
        <end position="1287"/>
    </location>
</feature>
<feature type="compositionally biased region" description="Polar residues" evidence="12">
    <location>
        <begin position="303"/>
        <end position="316"/>
    </location>
</feature>
<dbReference type="SMART" id="SM00325">
    <property type="entry name" value="RhoGEF"/>
    <property type="match status" value="1"/>
</dbReference>
<evidence type="ECO:0000259" key="17">
    <source>
        <dbReference type="PROSITE" id="PS50222"/>
    </source>
</evidence>
<feature type="compositionally biased region" description="Low complexity" evidence="12">
    <location>
        <begin position="988"/>
        <end position="1017"/>
    </location>
</feature>
<dbReference type="Gene3D" id="1.10.238.10">
    <property type="entry name" value="EF-hand"/>
    <property type="match status" value="1"/>
</dbReference>
<keyword evidence="6" id="KW-0963">Cytoplasm</keyword>
<dbReference type="PROSITE" id="PS50003">
    <property type="entry name" value="PH_DOMAIN"/>
    <property type="match status" value="1"/>
</dbReference>
<dbReference type="InterPro" id="IPR003124">
    <property type="entry name" value="WH2_dom"/>
</dbReference>
<feature type="compositionally biased region" description="Basic and acidic residues" evidence="12">
    <location>
        <begin position="529"/>
        <end position="558"/>
    </location>
</feature>
<feature type="compositionally biased region" description="Pro residues" evidence="12">
    <location>
        <begin position="919"/>
        <end position="939"/>
    </location>
</feature>
<name>A0A2S5B4R0_9BASI</name>
<feature type="compositionally biased region" description="Polar residues" evidence="12">
    <location>
        <begin position="1364"/>
        <end position="1374"/>
    </location>
</feature>
<dbReference type="PROSITE" id="PS00741">
    <property type="entry name" value="DH_1"/>
    <property type="match status" value="1"/>
</dbReference>
<comment type="subcellular location">
    <subcellularLocation>
        <location evidence="2">Cytoplasm</location>
    </subcellularLocation>
    <subcellularLocation>
        <location evidence="1">Membrane</location>
        <topology evidence="1">Peripheral membrane protein</topology>
    </subcellularLocation>
</comment>
<evidence type="ECO:0000259" key="18">
    <source>
        <dbReference type="PROSITE" id="PS51082"/>
    </source>
</evidence>
<keyword evidence="20" id="KW-1185">Reference proteome</keyword>
<feature type="region of interest" description="Disordered" evidence="12">
    <location>
        <begin position="461"/>
        <end position="622"/>
    </location>
</feature>
<evidence type="ECO:0000256" key="12">
    <source>
        <dbReference type="SAM" id="MobiDB-lite"/>
    </source>
</evidence>
<keyword evidence="5 10" id="KW-0728">SH3 domain</keyword>
<feature type="region of interest" description="Disordered" evidence="12">
    <location>
        <begin position="690"/>
        <end position="1044"/>
    </location>
</feature>
<feature type="compositionally biased region" description="Low complexity" evidence="12">
    <location>
        <begin position="1436"/>
        <end position="1448"/>
    </location>
</feature>
<feature type="compositionally biased region" description="Low complexity" evidence="12">
    <location>
        <begin position="964"/>
        <end position="977"/>
    </location>
</feature>
<dbReference type="SUPFAM" id="SSF50044">
    <property type="entry name" value="SH3-domain"/>
    <property type="match status" value="2"/>
</dbReference>
<evidence type="ECO:0000256" key="9">
    <source>
        <dbReference type="ARBA" id="ARBA00023136"/>
    </source>
</evidence>
<feature type="domain" description="PH" evidence="14">
    <location>
        <begin position="1742"/>
        <end position="1832"/>
    </location>
</feature>
<feature type="compositionally biased region" description="Pro residues" evidence="12">
    <location>
        <begin position="1018"/>
        <end position="1027"/>
    </location>
</feature>
<comment type="caution">
    <text evidence="19">The sequence shown here is derived from an EMBL/GenBank/DDBJ whole genome shotgun (WGS) entry which is preliminary data.</text>
</comment>
<dbReference type="Gene3D" id="2.30.30.40">
    <property type="entry name" value="SH3 Domains"/>
    <property type="match status" value="2"/>
</dbReference>
<keyword evidence="7" id="KW-0254">Endocytosis</keyword>
<evidence type="ECO:0000256" key="2">
    <source>
        <dbReference type="ARBA" id="ARBA00004496"/>
    </source>
</evidence>
<dbReference type="PROSITE" id="PS51082">
    <property type="entry name" value="WH2"/>
    <property type="match status" value="1"/>
</dbReference>
<evidence type="ECO:0000259" key="14">
    <source>
        <dbReference type="PROSITE" id="PS50003"/>
    </source>
</evidence>
<protein>
    <recommendedName>
        <fullName evidence="3">Actin cytoskeleton-regulatory complex protein PAN1</fullName>
    </recommendedName>
    <alternativeName>
        <fullName evidence="4">Actin cytoskeleton-regulatory complex protein pan1</fullName>
    </alternativeName>
</protein>
<dbReference type="InterPro" id="IPR036028">
    <property type="entry name" value="SH3-like_dom_sf"/>
</dbReference>
<feature type="compositionally biased region" description="Low complexity" evidence="12">
    <location>
        <begin position="1107"/>
        <end position="1123"/>
    </location>
</feature>
<dbReference type="InterPro" id="IPR000261">
    <property type="entry name" value="EH_dom"/>
</dbReference>
<dbReference type="InterPro" id="IPR011993">
    <property type="entry name" value="PH-like_dom_sf"/>
</dbReference>
<dbReference type="Pfam" id="PF12763">
    <property type="entry name" value="EH"/>
    <property type="match status" value="1"/>
</dbReference>
<dbReference type="CDD" id="cd00052">
    <property type="entry name" value="EH"/>
    <property type="match status" value="1"/>
</dbReference>
<dbReference type="Pfam" id="PF08226">
    <property type="entry name" value="DUF1720"/>
    <property type="match status" value="1"/>
</dbReference>
<evidence type="ECO:0000259" key="13">
    <source>
        <dbReference type="PROSITE" id="PS50002"/>
    </source>
</evidence>
<dbReference type="SMART" id="SM00027">
    <property type="entry name" value="EH"/>
    <property type="match status" value="1"/>
</dbReference>
<feature type="compositionally biased region" description="Pro residues" evidence="12">
    <location>
        <begin position="803"/>
        <end position="819"/>
    </location>
</feature>
<dbReference type="GO" id="GO:0005509">
    <property type="term" value="F:calcium ion binding"/>
    <property type="evidence" value="ECO:0007669"/>
    <property type="project" value="InterPro"/>
</dbReference>
<evidence type="ECO:0000256" key="4">
    <source>
        <dbReference type="ARBA" id="ARBA00020728"/>
    </source>
</evidence>
<dbReference type="Gene3D" id="1.20.900.10">
    <property type="entry name" value="Dbl homology (DH) domain"/>
    <property type="match status" value="1"/>
</dbReference>
<dbReference type="InterPro" id="IPR001452">
    <property type="entry name" value="SH3_domain"/>
</dbReference>
<dbReference type="PANTHER" id="PTHR46006:SF6">
    <property type="entry name" value="INTERSECTIN-2 ISOFORM X1"/>
    <property type="match status" value="1"/>
</dbReference>
<feature type="compositionally biased region" description="Acidic residues" evidence="12">
    <location>
        <begin position="953"/>
        <end position="963"/>
    </location>
</feature>
<feature type="compositionally biased region" description="Basic and acidic residues" evidence="12">
    <location>
        <begin position="706"/>
        <end position="725"/>
    </location>
</feature>
<gene>
    <name evidence="19" type="ORF">BMF94_5293</name>
</gene>
<feature type="compositionally biased region" description="Pro residues" evidence="12">
    <location>
        <begin position="587"/>
        <end position="606"/>
    </location>
</feature>
<dbReference type="PROSITE" id="PS50010">
    <property type="entry name" value="DH_2"/>
    <property type="match status" value="1"/>
</dbReference>
<feature type="domain" description="WH2" evidence="18">
    <location>
        <begin position="1042"/>
        <end position="1059"/>
    </location>
</feature>
<dbReference type="GO" id="GO:0005737">
    <property type="term" value="C:cytoplasm"/>
    <property type="evidence" value="ECO:0007669"/>
    <property type="project" value="UniProtKB-SubCell"/>
</dbReference>
<feature type="compositionally biased region" description="Basic and acidic residues" evidence="12">
    <location>
        <begin position="386"/>
        <end position="404"/>
    </location>
</feature>
<feature type="compositionally biased region" description="Low complexity" evidence="12">
    <location>
        <begin position="838"/>
        <end position="850"/>
    </location>
</feature>
<evidence type="ECO:0000313" key="19">
    <source>
        <dbReference type="EMBL" id="POY71701.1"/>
    </source>
</evidence>
<dbReference type="InterPro" id="IPR000219">
    <property type="entry name" value="DH_dom"/>
</dbReference>
<feature type="domain" description="EF-hand" evidence="17">
    <location>
        <begin position="235"/>
        <end position="270"/>
    </location>
</feature>
<dbReference type="OrthoDB" id="1716625at2759"/>
<evidence type="ECO:0000259" key="16">
    <source>
        <dbReference type="PROSITE" id="PS50031"/>
    </source>
</evidence>
<dbReference type="InterPro" id="IPR001331">
    <property type="entry name" value="GDS_CDC24_CS"/>
</dbReference>
<dbReference type="SMART" id="SM00326">
    <property type="entry name" value="SH3"/>
    <property type="match status" value="2"/>
</dbReference>
<dbReference type="SUPFAM" id="SSF48065">
    <property type="entry name" value="DBL homology domain (DH-domain)"/>
    <property type="match status" value="1"/>
</dbReference>
<feature type="compositionally biased region" description="Polar residues" evidence="12">
    <location>
        <begin position="788"/>
        <end position="798"/>
    </location>
</feature>
<dbReference type="Pfam" id="PF02205">
    <property type="entry name" value="WH2"/>
    <property type="match status" value="1"/>
</dbReference>
<feature type="compositionally biased region" description="Pro residues" evidence="12">
    <location>
        <begin position="1085"/>
        <end position="1094"/>
    </location>
</feature>
<feature type="region of interest" description="Disordered" evidence="12">
    <location>
        <begin position="91"/>
        <end position="120"/>
    </location>
</feature>
<dbReference type="PANTHER" id="PTHR46006">
    <property type="entry name" value="RHO GUANINE NUCLEOTIDE EXCHANGE FACTOR AT 64C, ISOFORM A"/>
    <property type="match status" value="1"/>
</dbReference>
<dbReference type="GO" id="GO:0005085">
    <property type="term" value="F:guanyl-nucleotide exchange factor activity"/>
    <property type="evidence" value="ECO:0007669"/>
    <property type="project" value="InterPro"/>
</dbReference>
<dbReference type="GO" id="GO:0035025">
    <property type="term" value="P:positive regulation of Rho protein signal transduction"/>
    <property type="evidence" value="ECO:0007669"/>
    <property type="project" value="TreeGrafter"/>
</dbReference>
<feature type="domain" description="EH" evidence="16">
    <location>
        <begin position="202"/>
        <end position="291"/>
    </location>
</feature>
<dbReference type="SUPFAM" id="SSF50729">
    <property type="entry name" value="PH domain-like"/>
    <property type="match status" value="1"/>
</dbReference>
<evidence type="ECO:0000256" key="5">
    <source>
        <dbReference type="ARBA" id="ARBA00022443"/>
    </source>
</evidence>
<sequence>MSWYQGGYGQPQGYMQPQMTGYMPQQQQPMPMQASSGPRFRIVAQRTGFQPQMAMQPQPTGFMGQQQQQQMRPPPQQMQMQPQMTGFQRPMNTGFNPQQQQQQAPPAPLRPQATGFNSSGMGAGVQAQFLNTFMPAQGVQASAYMNPGQMQFAAQQQQQPLMPQRTGLPPQQMSLQQQFQQNNQQQMGQASVPIPWKLTPEEKKRYDQIFRAWDQQGSGFLPGSMAKEVFGQAGLGTEELMAIWNLADVNDRGKLNIDEFHVAMGLIYRRLNGNPIPQTLPAEMAPPSARDLEDSANFLTSLLKNDTNRRATNQSDLDGGPQSRAKLRSLHDAAAPGAGSRKDATVYRNDDSAGTVYKSSSRHLNRDNVRSSRQNSGADSPSTELDDVKRRLKEAQREAERGRDEDDEEEDLKEELRRLNRKIQRVQDDLDDNRRSGRRTAAKDEERRMLERELLRLEHEDLPRLEKRLEDKEREKRLDRKKYAIERDDRNATFGKYDDRSDRQRDRYERERYSSSSRRYDDGDDSDDDRQQSREGYNRGTFDRDDRRRRDDDRDDVRSSSASRDAARSPPPAPPKPSASVAKHEAAPPPPPSSAPPPVASPPPASAPASTDLKSMSAAERQAYIRAEAQRRVQERLRALGVAAPSAAPSGVDNSVAERLEADKAEAARKAAEADEQLKAKELERQAKLERERQKGAAVEQALQETHNDTETIQQVREEIERAADVKSPGSQGTEAQQAMQAAESQLDAEEKALQEREQQLMREREERRQRIEQLEREARKAEENFQRSKATFQQQANKPKGVAPPPPASRGKPAPPPSRKAAEPPRSAPTDDVDDFAAPSPRSAPVAAAPSPPPPPPAPPVPAVGAASQPAISSPAKSPSTNPFHRLQNGAAPGVTSPAAASPAGKPNPFFVASSAPVAPPAPAAPPVSKPAFRPPPSSDDDWDAPAGLEKDVDESDSDDEPALGSARARQAALAQNLFSGLGMGGRSSPSAATPPSRSAAATPVAANGGSAAAGGPPAPPPPAAPKAPAAPLGGAAGPVNRGALLGQIQGGLKLRKAQTVDKSGPTSVGAVIGDASPPVQAYVPPPSPPPAPAAFEDPREPSPEPAAASAPAAPEPVAQEETLPAIVTEDPLDAVDLSKTLRVRSLYTYEAQRDEDLGFAENRVLLAHPAKDSSGDWWYGSTEQEGSKLGWFPKAYVEEYQTRPAKALYPYTAASEDELSFDEEAILAIVEQTDESWWKAEKDGVIGLVPAAYFELTNTSSAKPIAGNGSSGSQLRSENVEAQTHSQERRDDSDGSDDSDDSEDEEMDNHDAVSASAREAERLRVLEAAGLLKKPSVNDEASPKRRTRRPPPARPNRRPGSTLATEPQSIAQEDSDAEEDRLPAPEEQEERIEDAYDLYQRAMREHEEAPPTIDPPANETPALSASEDAPGYNSTPSTPSLLPATTVGSNLKDTWHATTSGLFNRRSRSSTVGEKSRQVISSPVLAQKGATDVDNRASGVFGSSWASLVDESALTDLPDRERKRQEACYELIATEQSYVQSLQLVIEVFFTAMQPVLPEKAARVVFANIDDILLFNTVLLSDLEERQRQSRLYIDTIGDVIERHMGGVGQHYRGYCLNQANAARTLRDLRRSDRSLNTLLDGLRVKNLELEHFLLEPMQRVTRYPLLISQILRYTDADHRDHPALERALRTAEKTLNEINEAIRVNETKEKLAWLSDNVEFPGAGHLDLSAPTRFLGPRRILREGKVEKHKSRRQLQVYLFNDLLLFTEATGTGQIVYRYPIPLEECSVRSHVRESTEFTVTHRGDKIRVRAETPRAAATWIRDIEQARDACLNAIDKARSRLSNHA</sequence>
<dbReference type="Pfam" id="PF00621">
    <property type="entry name" value="RhoGEF"/>
    <property type="match status" value="1"/>
</dbReference>
<dbReference type="STRING" id="741276.A0A2S5B4R0"/>
<keyword evidence="8" id="KW-0677">Repeat</keyword>
<feature type="compositionally biased region" description="Basic and acidic residues" evidence="12">
    <location>
        <begin position="340"/>
        <end position="351"/>
    </location>
</feature>
<dbReference type="InterPro" id="IPR013182">
    <property type="entry name" value="DUF1720"/>
</dbReference>
<dbReference type="Proteomes" id="UP000237144">
    <property type="component" value="Unassembled WGS sequence"/>
</dbReference>
<evidence type="ECO:0000256" key="7">
    <source>
        <dbReference type="ARBA" id="ARBA00022583"/>
    </source>
</evidence>
<reference evidence="19 20" key="1">
    <citation type="journal article" date="2018" name="Front. Microbiol.">
        <title>Prospects for Fungal Bioremediation of Acidic Radioactive Waste Sites: Characterization and Genome Sequence of Rhodotorula taiwanensis MD1149.</title>
        <authorList>
            <person name="Tkavc R."/>
            <person name="Matrosova V.Y."/>
            <person name="Grichenko O.E."/>
            <person name="Gostincar C."/>
            <person name="Volpe R.P."/>
            <person name="Klimenkova P."/>
            <person name="Gaidamakova E.K."/>
            <person name="Zhou C.E."/>
            <person name="Stewart B.J."/>
            <person name="Lyman M.G."/>
            <person name="Malfatti S.A."/>
            <person name="Rubinfeld B."/>
            <person name="Courtot M."/>
            <person name="Singh J."/>
            <person name="Dalgard C.L."/>
            <person name="Hamilton T."/>
            <person name="Frey K.G."/>
            <person name="Gunde-Cimerman N."/>
            <person name="Dugan L."/>
            <person name="Daly M.J."/>
        </authorList>
    </citation>
    <scope>NUCLEOTIDE SEQUENCE [LARGE SCALE GENOMIC DNA]</scope>
    <source>
        <strain evidence="19 20">MD1149</strain>
    </source>
</reference>
<accession>A0A2S5B4R0</accession>
<feature type="compositionally biased region" description="Acidic residues" evidence="12">
    <location>
        <begin position="1296"/>
        <end position="1310"/>
    </location>
</feature>
<feature type="domain" description="SH3" evidence="13">
    <location>
        <begin position="1202"/>
        <end position="1261"/>
    </location>
</feature>
<dbReference type="SUPFAM" id="SSF47473">
    <property type="entry name" value="EF-hand"/>
    <property type="match status" value="1"/>
</dbReference>
<feature type="compositionally biased region" description="Basic and acidic residues" evidence="12">
    <location>
        <begin position="749"/>
        <end position="787"/>
    </location>
</feature>
<evidence type="ECO:0000256" key="1">
    <source>
        <dbReference type="ARBA" id="ARBA00004170"/>
    </source>
</evidence>
<evidence type="ECO:0000313" key="20">
    <source>
        <dbReference type="Proteomes" id="UP000237144"/>
    </source>
</evidence>
<evidence type="ECO:0000256" key="11">
    <source>
        <dbReference type="SAM" id="Coils"/>
    </source>
</evidence>
<feature type="compositionally biased region" description="Polar residues" evidence="12">
    <location>
        <begin position="371"/>
        <end position="383"/>
    </location>
</feature>
<feature type="domain" description="DH" evidence="15">
    <location>
        <begin position="1525"/>
        <end position="1704"/>
    </location>
</feature>
<feature type="region of interest" description="Disordered" evidence="12">
    <location>
        <begin position="1056"/>
        <end position="1127"/>
    </location>
</feature>